<dbReference type="OrthoDB" id="2425383at2759"/>
<name>A0A9N8Z4X2_9GLOM</name>
<evidence type="ECO:0000313" key="1">
    <source>
        <dbReference type="EMBL" id="CAG8469119.1"/>
    </source>
</evidence>
<dbReference type="AlphaFoldDB" id="A0A9N8Z4X2"/>
<protein>
    <submittedName>
        <fullName evidence="1">16707_t:CDS:1</fullName>
    </submittedName>
</protein>
<reference evidence="1" key="1">
    <citation type="submission" date="2021-06" db="EMBL/GenBank/DDBJ databases">
        <authorList>
            <person name="Kallberg Y."/>
            <person name="Tangrot J."/>
            <person name="Rosling A."/>
        </authorList>
    </citation>
    <scope>NUCLEOTIDE SEQUENCE</scope>
    <source>
        <strain evidence="1">IN212</strain>
    </source>
</reference>
<dbReference type="Proteomes" id="UP000789396">
    <property type="component" value="Unassembled WGS sequence"/>
</dbReference>
<organism evidence="1 2">
    <name type="scientific">Racocetra fulgida</name>
    <dbReference type="NCBI Taxonomy" id="60492"/>
    <lineage>
        <taxon>Eukaryota</taxon>
        <taxon>Fungi</taxon>
        <taxon>Fungi incertae sedis</taxon>
        <taxon>Mucoromycota</taxon>
        <taxon>Glomeromycotina</taxon>
        <taxon>Glomeromycetes</taxon>
        <taxon>Diversisporales</taxon>
        <taxon>Gigasporaceae</taxon>
        <taxon>Racocetra</taxon>
    </lineage>
</organism>
<proteinExistence type="predicted"/>
<sequence length="182" mass="20859">MSNTQSNNSLRELNAKLLAKICELRKKIAEDEVEKTKLRQEFKARTDELEETISHYSVEIGKLNAIIIELEKNKTVTVKLESYPYVTKLSNSNDLEVSASPISPSNPTRNHVYFCNKILKQYPNLCQEGSDGNDNYYGITDKSLYPLCKLDHNDENGIEGRYEIESYNLKCEQCKIEIEITA</sequence>
<gene>
    <name evidence="1" type="ORF">RFULGI_LOCUS1037</name>
</gene>
<dbReference type="EMBL" id="CAJVPZ010000552">
    <property type="protein sequence ID" value="CAG8469119.1"/>
    <property type="molecule type" value="Genomic_DNA"/>
</dbReference>
<evidence type="ECO:0000313" key="2">
    <source>
        <dbReference type="Proteomes" id="UP000789396"/>
    </source>
</evidence>
<keyword evidence="2" id="KW-1185">Reference proteome</keyword>
<accession>A0A9N8Z4X2</accession>
<comment type="caution">
    <text evidence="1">The sequence shown here is derived from an EMBL/GenBank/DDBJ whole genome shotgun (WGS) entry which is preliminary data.</text>
</comment>